<keyword evidence="3" id="KW-1185">Reference proteome</keyword>
<organism evidence="2 3">
    <name type="scientific">Mycena alexandri</name>
    <dbReference type="NCBI Taxonomy" id="1745969"/>
    <lineage>
        <taxon>Eukaryota</taxon>
        <taxon>Fungi</taxon>
        <taxon>Dikarya</taxon>
        <taxon>Basidiomycota</taxon>
        <taxon>Agaricomycotina</taxon>
        <taxon>Agaricomycetes</taxon>
        <taxon>Agaricomycetidae</taxon>
        <taxon>Agaricales</taxon>
        <taxon>Marasmiineae</taxon>
        <taxon>Mycenaceae</taxon>
        <taxon>Mycena</taxon>
    </lineage>
</organism>
<accession>A0AAD6T346</accession>
<feature type="domain" description="RSE1/DDB1/CPSF1 first beta-propeller" evidence="1">
    <location>
        <begin position="3"/>
        <end position="47"/>
    </location>
</feature>
<comment type="caution">
    <text evidence="2">The sequence shown here is derived from an EMBL/GenBank/DDBJ whole genome shotgun (WGS) entry which is preliminary data.</text>
</comment>
<evidence type="ECO:0000313" key="2">
    <source>
        <dbReference type="EMBL" id="KAJ7038578.1"/>
    </source>
</evidence>
<dbReference type="EMBL" id="JARJCM010000031">
    <property type="protein sequence ID" value="KAJ7038578.1"/>
    <property type="molecule type" value="Genomic_DNA"/>
</dbReference>
<dbReference type="InterPro" id="IPR018846">
    <property type="entry name" value="Beta-prop_RSE1/DDB1/CPSF1_1st"/>
</dbReference>
<evidence type="ECO:0000313" key="3">
    <source>
        <dbReference type="Proteomes" id="UP001218188"/>
    </source>
</evidence>
<dbReference type="Proteomes" id="UP001218188">
    <property type="component" value="Unassembled WGS sequence"/>
</dbReference>
<name>A0AAD6T346_9AGAR</name>
<dbReference type="Gene3D" id="2.130.10.10">
    <property type="entry name" value="YVTN repeat-like/Quinoprotein amine dehydrogenase"/>
    <property type="match status" value="1"/>
</dbReference>
<dbReference type="AlphaFoldDB" id="A0AAD6T346"/>
<protein>
    <recommendedName>
        <fullName evidence="1">RSE1/DDB1/CPSF1 first beta-propeller domain-containing protein</fullName>
    </recommendedName>
</protein>
<dbReference type="Pfam" id="PF10433">
    <property type="entry name" value="Beta-prop_RSE1_1st"/>
    <property type="match status" value="1"/>
</dbReference>
<evidence type="ECO:0000259" key="1">
    <source>
        <dbReference type="Pfam" id="PF10433"/>
    </source>
</evidence>
<sequence>MGQSDGVVHALKIEYFDTVAVGSSICGFLFMASEFGNQCLYQFQTLGEDGDETEFASAAYPSICTSNVLDTNTGQLGDTSSRFVGQWPVLLSHIKLQGTDALSSRAWIKHEYNNRTRFTPLLCDELNMGAVSRMISVRTNLSAYLGASSADRGINGLPEMPERCDKPIGRGSKLAEVFFSPSFVRKSGAAQHRLC</sequence>
<gene>
    <name evidence="2" type="ORF">C8F04DRAFT_1179590</name>
</gene>
<proteinExistence type="predicted"/>
<reference evidence="2" key="1">
    <citation type="submission" date="2023-03" db="EMBL/GenBank/DDBJ databases">
        <title>Massive genome expansion in bonnet fungi (Mycena s.s.) driven by repeated elements and novel gene families across ecological guilds.</title>
        <authorList>
            <consortium name="Lawrence Berkeley National Laboratory"/>
            <person name="Harder C.B."/>
            <person name="Miyauchi S."/>
            <person name="Viragh M."/>
            <person name="Kuo A."/>
            <person name="Thoen E."/>
            <person name="Andreopoulos B."/>
            <person name="Lu D."/>
            <person name="Skrede I."/>
            <person name="Drula E."/>
            <person name="Henrissat B."/>
            <person name="Morin E."/>
            <person name="Kohler A."/>
            <person name="Barry K."/>
            <person name="LaButti K."/>
            <person name="Morin E."/>
            <person name="Salamov A."/>
            <person name="Lipzen A."/>
            <person name="Mereny Z."/>
            <person name="Hegedus B."/>
            <person name="Baldrian P."/>
            <person name="Stursova M."/>
            <person name="Weitz H."/>
            <person name="Taylor A."/>
            <person name="Grigoriev I.V."/>
            <person name="Nagy L.G."/>
            <person name="Martin F."/>
            <person name="Kauserud H."/>
        </authorList>
    </citation>
    <scope>NUCLEOTIDE SEQUENCE</scope>
    <source>
        <strain evidence="2">CBHHK200</strain>
    </source>
</reference>
<dbReference type="InterPro" id="IPR015943">
    <property type="entry name" value="WD40/YVTN_repeat-like_dom_sf"/>
</dbReference>